<dbReference type="PANTHER" id="PTHR45708">
    <property type="entry name" value="ENDOCHITINASE"/>
    <property type="match status" value="1"/>
</dbReference>
<comment type="catalytic activity">
    <reaction evidence="1">
        <text>Random endo-hydrolysis of N-acetyl-beta-D-glucosaminide (1-&gt;4)-beta-linkages in chitin and chitodextrins.</text>
        <dbReference type="EC" id="3.2.1.14"/>
    </reaction>
</comment>
<organism evidence="12 13">
    <name type="scientific">Ampelomyces quisqualis</name>
    <name type="common">Powdery mildew agent</name>
    <dbReference type="NCBI Taxonomy" id="50730"/>
    <lineage>
        <taxon>Eukaryota</taxon>
        <taxon>Fungi</taxon>
        <taxon>Dikarya</taxon>
        <taxon>Ascomycota</taxon>
        <taxon>Pezizomycotina</taxon>
        <taxon>Dothideomycetes</taxon>
        <taxon>Pleosporomycetidae</taxon>
        <taxon>Pleosporales</taxon>
        <taxon>Pleosporineae</taxon>
        <taxon>Phaeosphaeriaceae</taxon>
        <taxon>Ampelomyces</taxon>
    </lineage>
</organism>
<evidence type="ECO:0000259" key="11">
    <source>
        <dbReference type="PROSITE" id="PS51910"/>
    </source>
</evidence>
<dbReference type="GO" id="GO:0005576">
    <property type="term" value="C:extracellular region"/>
    <property type="evidence" value="ECO:0007669"/>
    <property type="project" value="TreeGrafter"/>
</dbReference>
<evidence type="ECO:0000313" key="13">
    <source>
        <dbReference type="Proteomes" id="UP000800096"/>
    </source>
</evidence>
<dbReference type="GO" id="GO:0000272">
    <property type="term" value="P:polysaccharide catabolic process"/>
    <property type="evidence" value="ECO:0007669"/>
    <property type="project" value="UniProtKB-KW"/>
</dbReference>
<dbReference type="GO" id="GO:0008843">
    <property type="term" value="F:endochitinase activity"/>
    <property type="evidence" value="ECO:0007669"/>
    <property type="project" value="UniProtKB-EC"/>
</dbReference>
<reference evidence="12" key="1">
    <citation type="journal article" date="2020" name="Stud. Mycol.">
        <title>101 Dothideomycetes genomes: a test case for predicting lifestyles and emergence of pathogens.</title>
        <authorList>
            <person name="Haridas S."/>
            <person name="Albert R."/>
            <person name="Binder M."/>
            <person name="Bloem J."/>
            <person name="Labutti K."/>
            <person name="Salamov A."/>
            <person name="Andreopoulos B."/>
            <person name="Baker S."/>
            <person name="Barry K."/>
            <person name="Bills G."/>
            <person name="Bluhm B."/>
            <person name="Cannon C."/>
            <person name="Castanera R."/>
            <person name="Culley D."/>
            <person name="Daum C."/>
            <person name="Ezra D."/>
            <person name="Gonzalez J."/>
            <person name="Henrissat B."/>
            <person name="Kuo A."/>
            <person name="Liang C."/>
            <person name="Lipzen A."/>
            <person name="Lutzoni F."/>
            <person name="Magnuson J."/>
            <person name="Mondo S."/>
            <person name="Nolan M."/>
            <person name="Ohm R."/>
            <person name="Pangilinan J."/>
            <person name="Park H.-J."/>
            <person name="Ramirez L."/>
            <person name="Alfaro M."/>
            <person name="Sun H."/>
            <person name="Tritt A."/>
            <person name="Yoshinaga Y."/>
            <person name="Zwiers L.-H."/>
            <person name="Turgeon B."/>
            <person name="Goodwin S."/>
            <person name="Spatafora J."/>
            <person name="Crous P."/>
            <person name="Grigoriev I."/>
        </authorList>
    </citation>
    <scope>NUCLEOTIDE SEQUENCE</scope>
    <source>
        <strain evidence="12">HMLAC05119</strain>
    </source>
</reference>
<dbReference type="PROSITE" id="PS01095">
    <property type="entry name" value="GH18_1"/>
    <property type="match status" value="1"/>
</dbReference>
<dbReference type="InterPro" id="IPR001223">
    <property type="entry name" value="Glyco_hydro18_cat"/>
</dbReference>
<evidence type="ECO:0000256" key="4">
    <source>
        <dbReference type="ARBA" id="ARBA00023024"/>
    </source>
</evidence>
<keyword evidence="10" id="KW-0732">Signal</keyword>
<protein>
    <recommendedName>
        <fullName evidence="2">chitinase</fullName>
        <ecNumber evidence="2">3.2.1.14</ecNumber>
    </recommendedName>
</protein>
<evidence type="ECO:0000256" key="2">
    <source>
        <dbReference type="ARBA" id="ARBA00012729"/>
    </source>
</evidence>
<dbReference type="GO" id="GO:0006032">
    <property type="term" value="P:chitin catabolic process"/>
    <property type="evidence" value="ECO:0007669"/>
    <property type="project" value="UniProtKB-KW"/>
</dbReference>
<feature type="domain" description="GH18" evidence="11">
    <location>
        <begin position="27"/>
        <end position="324"/>
    </location>
</feature>
<keyword evidence="3 8" id="KW-0378">Hydrolase</keyword>
<dbReference type="Gene3D" id="3.20.20.80">
    <property type="entry name" value="Glycosidases"/>
    <property type="match status" value="1"/>
</dbReference>
<evidence type="ECO:0000256" key="8">
    <source>
        <dbReference type="RuleBase" id="RU000489"/>
    </source>
</evidence>
<dbReference type="AlphaFoldDB" id="A0A6A5QY51"/>
<evidence type="ECO:0000256" key="9">
    <source>
        <dbReference type="RuleBase" id="RU004453"/>
    </source>
</evidence>
<keyword evidence="6 8" id="KW-0326">Glycosidase</keyword>
<dbReference type="EMBL" id="ML979133">
    <property type="protein sequence ID" value="KAF1919758.1"/>
    <property type="molecule type" value="Genomic_DNA"/>
</dbReference>
<evidence type="ECO:0000256" key="7">
    <source>
        <dbReference type="ARBA" id="ARBA00023326"/>
    </source>
</evidence>
<evidence type="ECO:0000256" key="10">
    <source>
        <dbReference type="SAM" id="SignalP"/>
    </source>
</evidence>
<proteinExistence type="inferred from homology"/>
<feature type="chain" id="PRO_5025601871" description="chitinase" evidence="10">
    <location>
        <begin position="20"/>
        <end position="326"/>
    </location>
</feature>
<dbReference type="InterPro" id="IPR050542">
    <property type="entry name" value="Glycosyl_Hydrlase18_Chitinase"/>
</dbReference>
<dbReference type="Pfam" id="PF00704">
    <property type="entry name" value="Glyco_hydro_18"/>
    <property type="match status" value="1"/>
</dbReference>
<dbReference type="InterPro" id="IPR017853">
    <property type="entry name" value="GH"/>
</dbReference>
<comment type="similarity">
    <text evidence="9">Belongs to the glycosyl hydrolase 18 family.</text>
</comment>
<keyword evidence="13" id="KW-1185">Reference proteome</keyword>
<dbReference type="EC" id="3.2.1.14" evidence="2"/>
<dbReference type="Proteomes" id="UP000800096">
    <property type="component" value="Unassembled WGS sequence"/>
</dbReference>
<evidence type="ECO:0000256" key="3">
    <source>
        <dbReference type="ARBA" id="ARBA00022801"/>
    </source>
</evidence>
<keyword evidence="7" id="KW-0624">Polysaccharide degradation</keyword>
<dbReference type="PROSITE" id="PS51910">
    <property type="entry name" value="GH18_2"/>
    <property type="match status" value="1"/>
</dbReference>
<dbReference type="SUPFAM" id="SSF51445">
    <property type="entry name" value="(Trans)glycosidases"/>
    <property type="match status" value="1"/>
</dbReference>
<accession>A0A6A5QY51</accession>
<evidence type="ECO:0000313" key="12">
    <source>
        <dbReference type="EMBL" id="KAF1919758.1"/>
    </source>
</evidence>
<dbReference type="OrthoDB" id="6020543at2759"/>
<feature type="signal peptide" evidence="10">
    <location>
        <begin position="1"/>
        <end position="19"/>
    </location>
</feature>
<evidence type="ECO:0000256" key="5">
    <source>
        <dbReference type="ARBA" id="ARBA00023277"/>
    </source>
</evidence>
<evidence type="ECO:0000256" key="6">
    <source>
        <dbReference type="ARBA" id="ARBA00023295"/>
    </source>
</evidence>
<evidence type="ECO:0000256" key="1">
    <source>
        <dbReference type="ARBA" id="ARBA00000822"/>
    </source>
</evidence>
<sequence length="326" mass="36184">MFFLKLMYNFLLLSGQTLAKFDPGAQDNVAIYWGQNSMKTHEEGAQQPLSFYCEDSNVDIILLAFVVAINDAKGNLEINFANQLTDRSCNNTVTHPYTCPGIGADIEACQKNDKTVLLSMGGAYASAETGFTSPETAKQGALKIWQMFGPHTNTSSIRPFGEAVVNGFDFDFEHEVRFVEDLGKELRDLTIKGSTQDKPFYLSAAPQCSATQLNSIIKATHFDMWFIQFYNDPGCDVRTHDKFKASIEQWNEWATNNKTSMFVGLAGGAMAAPSGGYLKDTDLPNYLDEAKALSKMRGAMLWDASQAWANEKYHVKVKQALAPNKQ</sequence>
<gene>
    <name evidence="12" type="ORF">BDU57DRAFT_569685</name>
</gene>
<keyword evidence="5" id="KW-0119">Carbohydrate metabolism</keyword>
<keyword evidence="4" id="KW-0146">Chitin degradation</keyword>
<dbReference type="PANTHER" id="PTHR45708:SF49">
    <property type="entry name" value="ENDOCHITINASE"/>
    <property type="match status" value="1"/>
</dbReference>
<dbReference type="InterPro" id="IPR001579">
    <property type="entry name" value="Glyco_hydro_18_chit_AS"/>
</dbReference>
<name>A0A6A5QY51_AMPQU</name>